<gene>
    <name evidence="1" type="ORF">GQ55_5G098600</name>
</gene>
<protein>
    <submittedName>
        <fullName evidence="1">Uncharacterized protein</fullName>
    </submittedName>
</protein>
<sequence length="232" mass="24935">MSAAFVRIIEALLVTEATPTPAEDTSIAAVELALRRFELATAAGVTDFEPRPASPTDMPQVLEAQQLQGNGMTQDVEMEEVEMGGEKQGTVADFFAAPMPTLAASPSPTLAPPPRRRPCRVLDMPTVRRSARLSNAPRFPAVQKAQHNLCRKLGLLNNDMPQIESALKEYIAMFHSPLPQDIIAAVTAILNIDDDDDTLDDMFHSPLLQADVQELQVAAGAAQLDGAPPTAT</sequence>
<dbReference type="Proteomes" id="UP000244336">
    <property type="component" value="Chromosome 5"/>
</dbReference>
<evidence type="ECO:0000313" key="1">
    <source>
        <dbReference type="EMBL" id="PUZ54054.1"/>
    </source>
</evidence>
<dbReference type="AlphaFoldDB" id="A0A2T7DET1"/>
<name>A0A2T7DET1_9POAL</name>
<dbReference type="Gramene" id="PUZ54054">
    <property type="protein sequence ID" value="PUZ54054"/>
    <property type="gene ID" value="GQ55_5G098600"/>
</dbReference>
<reference evidence="1 2" key="1">
    <citation type="submission" date="2018-04" db="EMBL/GenBank/DDBJ databases">
        <title>WGS assembly of Panicum hallii var. hallii HAL2.</title>
        <authorList>
            <person name="Lovell J."/>
            <person name="Jenkins J."/>
            <person name="Lowry D."/>
            <person name="Mamidi S."/>
            <person name="Sreedasyam A."/>
            <person name="Weng X."/>
            <person name="Barry K."/>
            <person name="Bonette J."/>
            <person name="Campitelli B."/>
            <person name="Daum C."/>
            <person name="Gordon S."/>
            <person name="Gould B."/>
            <person name="Lipzen A."/>
            <person name="MacQueen A."/>
            <person name="Palacio-Mejia J."/>
            <person name="Plott C."/>
            <person name="Shakirov E."/>
            <person name="Shu S."/>
            <person name="Yoshinaga Y."/>
            <person name="Zane M."/>
            <person name="Rokhsar D."/>
            <person name="Grimwood J."/>
            <person name="Schmutz J."/>
            <person name="Juenger T."/>
        </authorList>
    </citation>
    <scope>NUCLEOTIDE SEQUENCE [LARGE SCALE GENOMIC DNA]</scope>
    <source>
        <strain evidence="2">cv. HAL2</strain>
    </source>
</reference>
<dbReference type="EMBL" id="CM009753">
    <property type="protein sequence ID" value="PUZ54054.1"/>
    <property type="molecule type" value="Genomic_DNA"/>
</dbReference>
<organism evidence="1 2">
    <name type="scientific">Panicum hallii var. hallii</name>
    <dbReference type="NCBI Taxonomy" id="1504633"/>
    <lineage>
        <taxon>Eukaryota</taxon>
        <taxon>Viridiplantae</taxon>
        <taxon>Streptophyta</taxon>
        <taxon>Embryophyta</taxon>
        <taxon>Tracheophyta</taxon>
        <taxon>Spermatophyta</taxon>
        <taxon>Magnoliopsida</taxon>
        <taxon>Liliopsida</taxon>
        <taxon>Poales</taxon>
        <taxon>Poaceae</taxon>
        <taxon>PACMAD clade</taxon>
        <taxon>Panicoideae</taxon>
        <taxon>Panicodae</taxon>
        <taxon>Paniceae</taxon>
        <taxon>Panicinae</taxon>
        <taxon>Panicum</taxon>
        <taxon>Panicum sect. Panicum</taxon>
    </lineage>
</organism>
<evidence type="ECO:0000313" key="2">
    <source>
        <dbReference type="Proteomes" id="UP000244336"/>
    </source>
</evidence>
<proteinExistence type="predicted"/>
<dbReference type="OrthoDB" id="695003at2759"/>
<accession>A0A2T7DET1</accession>
<keyword evidence="2" id="KW-1185">Reference proteome</keyword>